<dbReference type="GO" id="GO:0006283">
    <property type="term" value="P:transcription-coupled nucleotide-excision repair"/>
    <property type="evidence" value="ECO:0007669"/>
    <property type="project" value="InterPro"/>
</dbReference>
<dbReference type="EMBL" id="LKCN02000016">
    <property type="protein sequence ID" value="RCI09236.1"/>
    <property type="molecule type" value="Genomic_DNA"/>
</dbReference>
<dbReference type="PANTHER" id="PTHR46202">
    <property type="entry name" value="DNA EXCISION REPAIR PROTEIN ERCC-8"/>
    <property type="match status" value="1"/>
</dbReference>
<dbReference type="InterPro" id="IPR015943">
    <property type="entry name" value="WD40/YVTN_repeat-like_dom_sf"/>
</dbReference>
<accession>A0A367L480</accession>
<keyword evidence="3" id="KW-0227">DNA damage</keyword>
<dbReference type="AlphaFoldDB" id="A0A367L480"/>
<feature type="repeat" description="WD" evidence="5">
    <location>
        <begin position="101"/>
        <end position="143"/>
    </location>
</feature>
<feature type="repeat" description="WD" evidence="5">
    <location>
        <begin position="310"/>
        <end position="351"/>
    </location>
</feature>
<evidence type="ECO:0000256" key="2">
    <source>
        <dbReference type="ARBA" id="ARBA00022737"/>
    </source>
</evidence>
<dbReference type="Proteomes" id="UP000253664">
    <property type="component" value="Unassembled WGS sequence"/>
</dbReference>
<name>A0A367L480_9HYPO</name>
<feature type="repeat" description="WD" evidence="5">
    <location>
        <begin position="244"/>
        <end position="279"/>
    </location>
</feature>
<organism evidence="7 8">
    <name type="scientific">Ophiocordyceps polyrhachis-furcata BCC 54312</name>
    <dbReference type="NCBI Taxonomy" id="1330021"/>
    <lineage>
        <taxon>Eukaryota</taxon>
        <taxon>Fungi</taxon>
        <taxon>Dikarya</taxon>
        <taxon>Ascomycota</taxon>
        <taxon>Pezizomycotina</taxon>
        <taxon>Sordariomycetes</taxon>
        <taxon>Hypocreomycetidae</taxon>
        <taxon>Hypocreales</taxon>
        <taxon>Ophiocordycipitaceae</taxon>
        <taxon>Ophiocordyceps</taxon>
    </lineage>
</organism>
<keyword evidence="8" id="KW-1185">Reference proteome</keyword>
<dbReference type="SUPFAM" id="SSF50978">
    <property type="entry name" value="WD40 repeat-like"/>
    <property type="match status" value="1"/>
</dbReference>
<dbReference type="InterPro" id="IPR020472">
    <property type="entry name" value="WD40_PAC1"/>
</dbReference>
<sequence length="510" mass="55028">MSQWEVKRFQCISHSANHPADIIAASLQNPPGQRPSSHQLLAHPFGSAYDQCMQARLLLARETGDFGAHDLARTITSDLIRSFAPAPHHRFVGEPPIGQRVVAHANGIGSIALDKFDGRILLSGGADGSIRLWDLEQGAHPLRPHDFRPLSSIVRGVAGGHTHGITHLAFFPFDPDAFLSSSYDKSIKLWSTQRCALTASFDLNATVYSHATSPIADHLLVACATQHSNVRLVDLKSGSALQALVAHGGPVLCTSWSPRKEHILASGHADGKIRLWDVRRAGGVIAQLDQDDTRGFDPAADRVPPFDASAHAHNEPVNGLQWTDDGRFIVSAGLDRRIRVWDASTGANTLASFGSLVQNQQVKTASFIITPSALSAHQDIIFWPNDHEILAYDLHRGNLVTRLRSPGSSNPVAARGVNASRNRITSIAWRGAGGGGRLIGPVMGGGNSFGAIYSSHHDGQVRAWMPSVPGPNDIDDADDELGEDDEVKSRKRKAVDDAYRSLMGKKVTFA</sequence>
<comment type="caution">
    <text evidence="7">The sequence shown here is derived from an EMBL/GenBank/DDBJ whole genome shotgun (WGS) entry which is preliminary data.</text>
</comment>
<evidence type="ECO:0000256" key="1">
    <source>
        <dbReference type="ARBA" id="ARBA00022574"/>
    </source>
</evidence>
<dbReference type="GO" id="GO:0031464">
    <property type="term" value="C:Cul4A-RING E3 ubiquitin ligase complex"/>
    <property type="evidence" value="ECO:0007669"/>
    <property type="project" value="TreeGrafter"/>
</dbReference>
<gene>
    <name evidence="7" type="ORF">L249_1406</name>
</gene>
<dbReference type="OrthoDB" id="361494at2759"/>
<keyword evidence="2" id="KW-0677">Repeat</keyword>
<dbReference type="SMART" id="SM00320">
    <property type="entry name" value="WD40"/>
    <property type="match status" value="4"/>
</dbReference>
<dbReference type="PROSITE" id="PS00678">
    <property type="entry name" value="WD_REPEATS_1"/>
    <property type="match status" value="3"/>
</dbReference>
<feature type="compositionally biased region" description="Acidic residues" evidence="6">
    <location>
        <begin position="473"/>
        <end position="486"/>
    </location>
</feature>
<evidence type="ECO:0000313" key="7">
    <source>
        <dbReference type="EMBL" id="RCI09236.1"/>
    </source>
</evidence>
<proteinExistence type="predicted"/>
<dbReference type="PANTHER" id="PTHR46202:SF1">
    <property type="entry name" value="DNA EXCISION REPAIR PROTEIN ERCC-8"/>
    <property type="match status" value="1"/>
</dbReference>
<dbReference type="GO" id="GO:0000109">
    <property type="term" value="C:nucleotide-excision repair complex"/>
    <property type="evidence" value="ECO:0007669"/>
    <property type="project" value="TreeGrafter"/>
</dbReference>
<protein>
    <submittedName>
        <fullName evidence="7">Uncharacterized protein</fullName>
    </submittedName>
</protein>
<evidence type="ECO:0000256" key="4">
    <source>
        <dbReference type="ARBA" id="ARBA00023204"/>
    </source>
</evidence>
<evidence type="ECO:0000313" key="8">
    <source>
        <dbReference type="Proteomes" id="UP000253664"/>
    </source>
</evidence>
<dbReference type="PRINTS" id="PR00320">
    <property type="entry name" value="GPROTEINBRPT"/>
</dbReference>
<dbReference type="PROSITE" id="PS50294">
    <property type="entry name" value="WD_REPEATS_REGION"/>
    <property type="match status" value="3"/>
</dbReference>
<dbReference type="InterPro" id="IPR042238">
    <property type="entry name" value="Rad28/ERCC8/Ckn1/ATCSA-1"/>
</dbReference>
<feature type="region of interest" description="Disordered" evidence="6">
    <location>
        <begin position="466"/>
        <end position="492"/>
    </location>
</feature>
<reference evidence="7 8" key="1">
    <citation type="journal article" date="2015" name="BMC Genomics">
        <title>Insights from the genome of Ophiocordyceps polyrhachis-furcata to pathogenicity and host specificity in insect fungi.</title>
        <authorList>
            <person name="Wichadakul D."/>
            <person name="Kobmoo N."/>
            <person name="Ingsriswang S."/>
            <person name="Tangphatsornruang S."/>
            <person name="Chantasingh D."/>
            <person name="Luangsa-ard J.J."/>
            <person name="Eurwilaichitr L."/>
        </authorList>
    </citation>
    <scope>NUCLEOTIDE SEQUENCE [LARGE SCALE GENOMIC DNA]</scope>
    <source>
        <strain evidence="7 8">BCC 54312</strain>
    </source>
</reference>
<evidence type="ECO:0000256" key="3">
    <source>
        <dbReference type="ARBA" id="ARBA00022763"/>
    </source>
</evidence>
<feature type="repeat" description="WD" evidence="5">
    <location>
        <begin position="158"/>
        <end position="200"/>
    </location>
</feature>
<dbReference type="PROSITE" id="PS50082">
    <property type="entry name" value="WD_REPEATS_2"/>
    <property type="match status" value="4"/>
</dbReference>
<evidence type="ECO:0000256" key="5">
    <source>
        <dbReference type="PROSITE-ProRule" id="PRU00221"/>
    </source>
</evidence>
<dbReference type="InterPro" id="IPR001680">
    <property type="entry name" value="WD40_rpt"/>
</dbReference>
<dbReference type="STRING" id="1330021.A0A367L480"/>
<dbReference type="InterPro" id="IPR036322">
    <property type="entry name" value="WD40_repeat_dom_sf"/>
</dbReference>
<dbReference type="InterPro" id="IPR019775">
    <property type="entry name" value="WD40_repeat_CS"/>
</dbReference>
<dbReference type="Pfam" id="PF00400">
    <property type="entry name" value="WD40"/>
    <property type="match status" value="4"/>
</dbReference>
<dbReference type="GO" id="GO:0043161">
    <property type="term" value="P:proteasome-mediated ubiquitin-dependent protein catabolic process"/>
    <property type="evidence" value="ECO:0007669"/>
    <property type="project" value="TreeGrafter"/>
</dbReference>
<evidence type="ECO:0000256" key="6">
    <source>
        <dbReference type="SAM" id="MobiDB-lite"/>
    </source>
</evidence>
<keyword evidence="1 5" id="KW-0853">WD repeat</keyword>
<dbReference type="Gene3D" id="2.130.10.10">
    <property type="entry name" value="YVTN repeat-like/Quinoprotein amine dehydrogenase"/>
    <property type="match status" value="1"/>
</dbReference>
<keyword evidence="4" id="KW-0234">DNA repair</keyword>
<dbReference type="GO" id="GO:0000209">
    <property type="term" value="P:protein polyubiquitination"/>
    <property type="evidence" value="ECO:0007669"/>
    <property type="project" value="TreeGrafter"/>
</dbReference>